<dbReference type="PRINTS" id="PR00344">
    <property type="entry name" value="BCTRLSENSOR"/>
</dbReference>
<dbReference type="InterPro" id="IPR003594">
    <property type="entry name" value="HATPase_dom"/>
</dbReference>
<keyword evidence="5 8" id="KW-0418">Kinase</keyword>
<reference evidence="9" key="1">
    <citation type="submission" date="2016-12" db="EMBL/GenBank/DDBJ databases">
        <authorList>
            <person name="Varghese N."/>
            <person name="Submissions S."/>
        </authorList>
    </citation>
    <scope>NUCLEOTIDE SEQUENCE [LARGE SCALE GENOMIC DNA]</scope>
    <source>
        <strain evidence="9">DSM 13020</strain>
    </source>
</reference>
<evidence type="ECO:0000313" key="8">
    <source>
        <dbReference type="EMBL" id="SHN65363.1"/>
    </source>
</evidence>
<dbReference type="GO" id="GO:0004721">
    <property type="term" value="F:phosphoprotein phosphatase activity"/>
    <property type="evidence" value="ECO:0007669"/>
    <property type="project" value="TreeGrafter"/>
</dbReference>
<evidence type="ECO:0000256" key="6">
    <source>
        <dbReference type="ARBA" id="ARBA00023012"/>
    </source>
</evidence>
<dbReference type="InterPro" id="IPR050351">
    <property type="entry name" value="BphY/WalK/GraS-like"/>
</dbReference>
<accession>A0A1M7T3N1</accession>
<dbReference type="GO" id="GO:0000155">
    <property type="term" value="F:phosphorelay sensor kinase activity"/>
    <property type="evidence" value="ECO:0007669"/>
    <property type="project" value="TreeGrafter"/>
</dbReference>
<dbReference type="SMART" id="SM00387">
    <property type="entry name" value="HATPase_c"/>
    <property type="match status" value="1"/>
</dbReference>
<dbReference type="PANTHER" id="PTHR45453:SF1">
    <property type="entry name" value="PHOSPHATE REGULON SENSOR PROTEIN PHOR"/>
    <property type="match status" value="1"/>
</dbReference>
<dbReference type="EC" id="2.7.13.3" evidence="2"/>
<dbReference type="Pfam" id="PF02518">
    <property type="entry name" value="HATPase_c"/>
    <property type="match status" value="1"/>
</dbReference>
<dbReference type="AlphaFoldDB" id="A0A1M7T3N1"/>
<gene>
    <name evidence="8" type="ORF">SAMN02745226_01510</name>
</gene>
<keyword evidence="6" id="KW-0902">Two-component regulatory system</keyword>
<dbReference type="InterPro" id="IPR004358">
    <property type="entry name" value="Sig_transdc_His_kin-like_C"/>
</dbReference>
<evidence type="ECO:0000256" key="5">
    <source>
        <dbReference type="ARBA" id="ARBA00022777"/>
    </source>
</evidence>
<keyword evidence="4" id="KW-0808">Transferase</keyword>
<dbReference type="PANTHER" id="PTHR45453">
    <property type="entry name" value="PHOSPHATE REGULON SENSOR PROTEIN PHOR"/>
    <property type="match status" value="1"/>
</dbReference>
<evidence type="ECO:0000256" key="3">
    <source>
        <dbReference type="ARBA" id="ARBA00022553"/>
    </source>
</evidence>
<evidence type="ECO:0000259" key="7">
    <source>
        <dbReference type="PROSITE" id="PS50109"/>
    </source>
</evidence>
<dbReference type="GO" id="GO:0005886">
    <property type="term" value="C:plasma membrane"/>
    <property type="evidence" value="ECO:0007669"/>
    <property type="project" value="TreeGrafter"/>
</dbReference>
<evidence type="ECO:0000256" key="2">
    <source>
        <dbReference type="ARBA" id="ARBA00012438"/>
    </source>
</evidence>
<evidence type="ECO:0000256" key="1">
    <source>
        <dbReference type="ARBA" id="ARBA00000085"/>
    </source>
</evidence>
<dbReference type="PROSITE" id="PS50109">
    <property type="entry name" value="HIS_KIN"/>
    <property type="match status" value="1"/>
</dbReference>
<dbReference type="SUPFAM" id="SSF55874">
    <property type="entry name" value="ATPase domain of HSP90 chaperone/DNA topoisomerase II/histidine kinase"/>
    <property type="match status" value="1"/>
</dbReference>
<feature type="domain" description="Histidine kinase" evidence="7">
    <location>
        <begin position="1"/>
        <end position="108"/>
    </location>
</feature>
<dbReference type="Proteomes" id="UP000184207">
    <property type="component" value="Unassembled WGS sequence"/>
</dbReference>
<evidence type="ECO:0000256" key="4">
    <source>
        <dbReference type="ARBA" id="ARBA00022679"/>
    </source>
</evidence>
<evidence type="ECO:0000313" key="9">
    <source>
        <dbReference type="Proteomes" id="UP000184207"/>
    </source>
</evidence>
<protein>
    <recommendedName>
        <fullName evidence="2">histidine kinase</fullName>
        <ecNumber evidence="2">2.7.13.3</ecNumber>
    </recommendedName>
</protein>
<dbReference type="GO" id="GO:0016036">
    <property type="term" value="P:cellular response to phosphate starvation"/>
    <property type="evidence" value="ECO:0007669"/>
    <property type="project" value="TreeGrafter"/>
</dbReference>
<sequence length="177" mass="19956">MGLITIADHIHDIAENSVNAGAKNVYIKIIETVDTFFFSVEDDAGGIRPDILEKIFDPFVTTRKKEIRRVGLGLPFLKQATEATGGYVKIDSELGKGTKTEALFYKSHIDCQPVGNLTDTFLVLLLNQNINWQIERCYDGECYEIASKTIKEYLGHLDTPEKITLLEELLKEMESQI</sequence>
<dbReference type="RefSeq" id="WP_072760079.1">
    <property type="nucleotide sequence ID" value="NZ_FRDJ01000008.1"/>
</dbReference>
<dbReference type="EMBL" id="FRDJ01000008">
    <property type="protein sequence ID" value="SHN65363.1"/>
    <property type="molecule type" value="Genomic_DNA"/>
</dbReference>
<keyword evidence="3" id="KW-0597">Phosphoprotein</keyword>
<dbReference type="STRING" id="1121883.SAMN02745226_01510"/>
<dbReference type="InterPro" id="IPR036890">
    <property type="entry name" value="HATPase_C_sf"/>
</dbReference>
<organism evidence="8 9">
    <name type="scientific">Fervidobacterium gondwanense DSM 13020</name>
    <dbReference type="NCBI Taxonomy" id="1121883"/>
    <lineage>
        <taxon>Bacteria</taxon>
        <taxon>Thermotogati</taxon>
        <taxon>Thermotogota</taxon>
        <taxon>Thermotogae</taxon>
        <taxon>Thermotogales</taxon>
        <taxon>Fervidobacteriaceae</taxon>
        <taxon>Fervidobacterium</taxon>
    </lineage>
</organism>
<dbReference type="OrthoDB" id="9797586at2"/>
<dbReference type="InterPro" id="IPR005467">
    <property type="entry name" value="His_kinase_dom"/>
</dbReference>
<dbReference type="Gene3D" id="3.30.565.10">
    <property type="entry name" value="Histidine kinase-like ATPase, C-terminal domain"/>
    <property type="match status" value="1"/>
</dbReference>
<keyword evidence="9" id="KW-1185">Reference proteome</keyword>
<name>A0A1M7T3N1_FERGO</name>
<comment type="catalytic activity">
    <reaction evidence="1">
        <text>ATP + protein L-histidine = ADP + protein N-phospho-L-histidine.</text>
        <dbReference type="EC" id="2.7.13.3"/>
    </reaction>
</comment>
<proteinExistence type="predicted"/>